<dbReference type="EMBL" id="JAAH01000144">
    <property type="protein sequence ID" value="KDE70271.1"/>
    <property type="molecule type" value="Genomic_DNA"/>
</dbReference>
<dbReference type="AlphaFoldDB" id="A0AB73C143"/>
<name>A0AB73C143_9FUSO</name>
<proteinExistence type="predicted"/>
<evidence type="ECO:0000313" key="2">
    <source>
        <dbReference type="Proteomes" id="UP000027058"/>
    </source>
</evidence>
<accession>A0AB73C143</accession>
<evidence type="ECO:0008006" key="3">
    <source>
        <dbReference type="Google" id="ProtNLM"/>
    </source>
</evidence>
<organism evidence="1 2">
    <name type="scientific">Fusobacterium necrophorum DJ-2</name>
    <dbReference type="NCBI Taxonomy" id="1441737"/>
    <lineage>
        <taxon>Bacteria</taxon>
        <taxon>Fusobacteriati</taxon>
        <taxon>Fusobacteriota</taxon>
        <taxon>Fusobacteriia</taxon>
        <taxon>Fusobacteriales</taxon>
        <taxon>Fusobacteriaceae</taxon>
        <taxon>Fusobacterium</taxon>
    </lineage>
</organism>
<sequence>MSEILSNEDNEYLLSLIKENKMVEAVFFVKEKTGMGLKQAKEYVDMKRIDDNTEHTKNEISNEKISYKRGYIIDRKINTLIRDLNRQRKVKK</sequence>
<dbReference type="Proteomes" id="UP000027058">
    <property type="component" value="Unassembled WGS sequence"/>
</dbReference>
<reference evidence="1 2" key="1">
    <citation type="submission" date="2014-01" db="EMBL/GenBank/DDBJ databases">
        <title>Comparative genomics of Fusobacterium necrophorum wild isolates.</title>
        <authorList>
            <person name="Kittichotirat W."/>
            <person name="Bumgarner R.E."/>
            <person name="Lawrence P."/>
        </authorList>
    </citation>
    <scope>NUCLEOTIDE SEQUENCE [LARGE SCALE GENOMIC DNA]</scope>
    <source>
        <strain evidence="1 2">DJ-2</strain>
    </source>
</reference>
<dbReference type="Gene3D" id="3.30.1390.10">
    <property type="match status" value="1"/>
</dbReference>
<dbReference type="RefSeq" id="WP_035906881.1">
    <property type="nucleotide sequence ID" value="NZ_JAAH01000144.1"/>
</dbReference>
<protein>
    <recommendedName>
        <fullName evidence="3">Ribosomal protein L7/L12 C-terminal domain-containing protein</fullName>
    </recommendedName>
</protein>
<dbReference type="InterPro" id="IPR014719">
    <property type="entry name" value="Ribosomal_bL12_C/ClpS-like"/>
</dbReference>
<comment type="caution">
    <text evidence="1">The sequence shown here is derived from an EMBL/GenBank/DDBJ whole genome shotgun (WGS) entry which is preliminary data.</text>
</comment>
<gene>
    <name evidence="1" type="ORF">FUSO8_09485</name>
</gene>
<evidence type="ECO:0000313" key="1">
    <source>
        <dbReference type="EMBL" id="KDE70271.1"/>
    </source>
</evidence>